<dbReference type="InterPro" id="IPR042099">
    <property type="entry name" value="ANL_N_sf"/>
</dbReference>
<feature type="domain" description="AMP-dependent synthetase/ligase" evidence="5">
    <location>
        <begin position="28"/>
        <end position="405"/>
    </location>
</feature>
<comment type="similarity">
    <text evidence="1">Belongs to the ATP-dependent AMP-binding enzyme family.</text>
</comment>
<comment type="caution">
    <text evidence="7">The sequence shown here is derived from an EMBL/GenBank/DDBJ whole genome shotgun (WGS) entry which is preliminary data.</text>
</comment>
<dbReference type="FunFam" id="3.30.300.30:FF:000008">
    <property type="entry name" value="2,3-dihydroxybenzoate-AMP ligase"/>
    <property type="match status" value="1"/>
</dbReference>
<dbReference type="InterPro" id="IPR045851">
    <property type="entry name" value="AMP-bd_C_sf"/>
</dbReference>
<sequence>MPVKLVDRTPSAYAYPLLIKHLLHRPLRCTPNQEIVYRDLYRFTYADMFQRVHKAATMLRALGVEEGATVGVMDWDSHRYLELFYAVPMMGAILHTVNIRLSPEQILYTINHAEDDVLFVHADFLPVVEGIKDQFQTVKKIVLMKDGGDAPATAAPLDGEYEDLISRASDDYEFPDFDENAKATTFYTTGTTGLPKGVYFSHRQLVLHTLAVLAAAGSYHTAAPFRSNDVYMPLTPMFHVHAWGIPFVAGQLGVKQVYPGRYDPAMILKLIVTEKVTFSHCVPTILHMILSSPAAKSVDLSGWKVIIGGSALTKGLCKAAMDRGIDLITGYGMSETCPVLTLAQPQPDMMEWPADKQIPVRCRTGQPIPLVDLRVVTPDGQPLPLDGKSTGEVVVRSPWLTQGYFKDPDRAEELWEGGWLHTGDVGFIDERGYLQITDRIKDVIKTGGEWISTLILEDILMQHPAVSEAAAIGVPDEKWGERPMALVVLKEEYKGKVSEEDIRNHFMRFVDEGTITKWAVPDKIGFLDMLPKTSVGKLDKKVMRQQYR</sequence>
<dbReference type="GO" id="GO:0006631">
    <property type="term" value="P:fatty acid metabolic process"/>
    <property type="evidence" value="ECO:0007669"/>
    <property type="project" value="UniProtKB-KW"/>
</dbReference>
<proteinExistence type="inferred from homology"/>
<dbReference type="Gene3D" id="3.30.300.30">
    <property type="match status" value="1"/>
</dbReference>
<dbReference type="Pfam" id="PF00501">
    <property type="entry name" value="AMP-binding"/>
    <property type="match status" value="1"/>
</dbReference>
<name>A0A832EDX8_9BACT</name>
<evidence type="ECO:0000256" key="2">
    <source>
        <dbReference type="ARBA" id="ARBA00022598"/>
    </source>
</evidence>
<dbReference type="NCBIfam" id="NF004837">
    <property type="entry name" value="PRK06187.1"/>
    <property type="match status" value="1"/>
</dbReference>
<dbReference type="Gene3D" id="3.40.50.12780">
    <property type="entry name" value="N-terminal domain of ligase-like"/>
    <property type="match status" value="1"/>
</dbReference>
<feature type="domain" description="AMP-binding enzyme C-terminal" evidence="6">
    <location>
        <begin position="456"/>
        <end position="537"/>
    </location>
</feature>
<dbReference type="AlphaFoldDB" id="A0A832EDX8"/>
<accession>A0A832EDX8</accession>
<evidence type="ECO:0000256" key="4">
    <source>
        <dbReference type="ARBA" id="ARBA00023098"/>
    </source>
</evidence>
<dbReference type="SUPFAM" id="SSF56801">
    <property type="entry name" value="Acetyl-CoA synthetase-like"/>
    <property type="match status" value="1"/>
</dbReference>
<dbReference type="InterPro" id="IPR000873">
    <property type="entry name" value="AMP-dep_synth/lig_dom"/>
</dbReference>
<dbReference type="PANTHER" id="PTHR43859:SF4">
    <property type="entry name" value="BUTANOATE--COA LIGASE AAE1-RELATED"/>
    <property type="match status" value="1"/>
</dbReference>
<evidence type="ECO:0000313" key="7">
    <source>
        <dbReference type="EMBL" id="HFK97806.1"/>
    </source>
</evidence>
<evidence type="ECO:0000256" key="3">
    <source>
        <dbReference type="ARBA" id="ARBA00022832"/>
    </source>
</evidence>
<keyword evidence="3" id="KW-0276">Fatty acid metabolism</keyword>
<dbReference type="CDD" id="cd12119">
    <property type="entry name" value="ttLC_FACS_AlkK_like"/>
    <property type="match status" value="1"/>
</dbReference>
<evidence type="ECO:0000256" key="1">
    <source>
        <dbReference type="ARBA" id="ARBA00006432"/>
    </source>
</evidence>
<evidence type="ECO:0000259" key="5">
    <source>
        <dbReference type="Pfam" id="PF00501"/>
    </source>
</evidence>
<gene>
    <name evidence="7" type="ORF">ENS06_10865</name>
</gene>
<dbReference type="InterPro" id="IPR025110">
    <property type="entry name" value="AMP-bd_C"/>
</dbReference>
<keyword evidence="2 7" id="KW-0436">Ligase</keyword>
<protein>
    <submittedName>
        <fullName evidence="7">Fatty acid--CoA ligase</fullName>
    </submittedName>
</protein>
<dbReference type="EMBL" id="DSTK01000034">
    <property type="protein sequence ID" value="HFK97806.1"/>
    <property type="molecule type" value="Genomic_DNA"/>
</dbReference>
<reference evidence="7" key="1">
    <citation type="journal article" date="2020" name="mSystems">
        <title>Genome- and Community-Level Interaction Insights into Carbon Utilization and Element Cycling Functions of Hydrothermarchaeota in Hydrothermal Sediment.</title>
        <authorList>
            <person name="Zhou Z."/>
            <person name="Liu Y."/>
            <person name="Xu W."/>
            <person name="Pan J."/>
            <person name="Luo Z.H."/>
            <person name="Li M."/>
        </authorList>
    </citation>
    <scope>NUCLEOTIDE SEQUENCE [LARGE SCALE GENOMIC DNA]</scope>
    <source>
        <strain evidence="7">SpSt-456</strain>
    </source>
</reference>
<keyword evidence="4" id="KW-0443">Lipid metabolism</keyword>
<evidence type="ECO:0000259" key="6">
    <source>
        <dbReference type="Pfam" id="PF13193"/>
    </source>
</evidence>
<dbReference type="Pfam" id="PF13193">
    <property type="entry name" value="AMP-binding_C"/>
    <property type="match status" value="1"/>
</dbReference>
<dbReference type="GO" id="GO:0016874">
    <property type="term" value="F:ligase activity"/>
    <property type="evidence" value="ECO:0007669"/>
    <property type="project" value="UniProtKB-KW"/>
</dbReference>
<dbReference type="PANTHER" id="PTHR43859">
    <property type="entry name" value="ACYL-ACTIVATING ENZYME"/>
    <property type="match status" value="1"/>
</dbReference>
<organism evidence="7">
    <name type="scientific">Desulfacinum infernum</name>
    <dbReference type="NCBI Taxonomy" id="35837"/>
    <lineage>
        <taxon>Bacteria</taxon>
        <taxon>Pseudomonadati</taxon>
        <taxon>Thermodesulfobacteriota</taxon>
        <taxon>Syntrophobacteria</taxon>
        <taxon>Syntrophobacterales</taxon>
        <taxon>Syntrophobacteraceae</taxon>
        <taxon>Desulfacinum</taxon>
    </lineage>
</organism>